<evidence type="ECO:0000313" key="2">
    <source>
        <dbReference type="EMBL" id="MBW78360.1"/>
    </source>
</evidence>
<organism evidence="2">
    <name type="scientific">Anopheles darlingi</name>
    <name type="common">Mosquito</name>
    <dbReference type="NCBI Taxonomy" id="43151"/>
    <lineage>
        <taxon>Eukaryota</taxon>
        <taxon>Metazoa</taxon>
        <taxon>Ecdysozoa</taxon>
        <taxon>Arthropoda</taxon>
        <taxon>Hexapoda</taxon>
        <taxon>Insecta</taxon>
        <taxon>Pterygota</taxon>
        <taxon>Neoptera</taxon>
        <taxon>Endopterygota</taxon>
        <taxon>Diptera</taxon>
        <taxon>Nematocera</taxon>
        <taxon>Culicoidea</taxon>
        <taxon>Culicidae</taxon>
        <taxon>Anophelinae</taxon>
        <taxon>Anopheles</taxon>
    </lineage>
</organism>
<evidence type="ECO:0000256" key="1">
    <source>
        <dbReference type="SAM" id="Phobius"/>
    </source>
</evidence>
<reference evidence="2" key="1">
    <citation type="submission" date="2018-01" db="EMBL/GenBank/DDBJ databases">
        <title>An insight into the sialome of Amazonian anophelines.</title>
        <authorList>
            <person name="Ribeiro J.M."/>
            <person name="Scarpassa V."/>
            <person name="Calvo E."/>
        </authorList>
    </citation>
    <scope>NUCLEOTIDE SEQUENCE</scope>
</reference>
<dbReference type="EMBL" id="GGFL01014182">
    <property type="protein sequence ID" value="MBW78360.1"/>
    <property type="molecule type" value="Transcribed_RNA"/>
</dbReference>
<feature type="transmembrane region" description="Helical" evidence="1">
    <location>
        <begin position="16"/>
        <end position="37"/>
    </location>
</feature>
<accession>A0A2M4DLC0</accession>
<keyword evidence="1" id="KW-1133">Transmembrane helix</keyword>
<dbReference type="AlphaFoldDB" id="A0A2M4DLC0"/>
<name>A0A2M4DLC0_ANODA</name>
<keyword evidence="1" id="KW-0472">Membrane</keyword>
<proteinExistence type="predicted"/>
<protein>
    <submittedName>
        <fullName evidence="2">Uncharacterized protein</fullName>
    </submittedName>
</protein>
<sequence length="183" mass="20880">MVALKDRFSIFVPRSYVFFLLGYSLFALVKLINGILLDQLRIDIVCNVYFQEVSTIDNRNMVWVHTICCTNVYRYTHSVERWQSSFGFDRCSANIIVCCSLHPPPPPEAPNVNNSNLLVLAQCNRLIRASLLFQKGKHNEQQEGKGIKLNIHPIIPLHHHRHCDGLFHSKAFLPPSTPSTLAL</sequence>
<keyword evidence="1" id="KW-0812">Transmembrane</keyword>